<feature type="compositionally biased region" description="Polar residues" evidence="1">
    <location>
        <begin position="92"/>
        <end position="104"/>
    </location>
</feature>
<organism evidence="3">
    <name type="scientific">viral metagenome</name>
    <dbReference type="NCBI Taxonomy" id="1070528"/>
    <lineage>
        <taxon>unclassified sequences</taxon>
        <taxon>metagenomes</taxon>
        <taxon>organismal metagenomes</taxon>
    </lineage>
</organism>
<proteinExistence type="predicted"/>
<dbReference type="EMBL" id="MN739822">
    <property type="protein sequence ID" value="QHT27448.1"/>
    <property type="molecule type" value="Genomic_DNA"/>
</dbReference>
<protein>
    <recommendedName>
        <fullName evidence="4">Rho termination factor N-terminal domain-containing protein</fullName>
    </recommendedName>
</protein>
<keyword evidence="2" id="KW-1133">Transmembrane helix</keyword>
<feature type="compositionally biased region" description="Low complexity" evidence="1">
    <location>
        <begin position="75"/>
        <end position="86"/>
    </location>
</feature>
<feature type="transmembrane region" description="Helical" evidence="2">
    <location>
        <begin position="6"/>
        <end position="29"/>
    </location>
</feature>
<sequence length="268" mass="30296">MAITDIFSTSLLISLAICLLLVGSVFMYFNQKIADQNHKITSMFDLVSTMAEEVNSVKYHVQMVASRVGIPMGMQPPQQQTQTQPPVMNGGVVNSFNTNSNLITISEDEEDDDEDSDDEDEEDDDDEDDEDNEDDEDDEDDDDEDDDDEENSDDQDIKINEEDEDLDSENFDNLNFEAVADSALNESDMKNLKTININISSNDNDNDNEEEIEIESEDVSDVNIKNVEVLDYKKLSLNKLRSIVTEKGMVTDASKLKKHELLKLLEVE</sequence>
<keyword evidence="2" id="KW-0472">Membrane</keyword>
<keyword evidence="2" id="KW-0812">Transmembrane</keyword>
<reference evidence="3" key="1">
    <citation type="journal article" date="2020" name="Nature">
        <title>Giant virus diversity and host interactions through global metagenomics.</title>
        <authorList>
            <person name="Schulz F."/>
            <person name="Roux S."/>
            <person name="Paez-Espino D."/>
            <person name="Jungbluth S."/>
            <person name="Walsh D.A."/>
            <person name="Denef V.J."/>
            <person name="McMahon K.D."/>
            <person name="Konstantinidis K.T."/>
            <person name="Eloe-Fadrosh E.A."/>
            <person name="Kyrpides N.C."/>
            <person name="Woyke T."/>
        </authorList>
    </citation>
    <scope>NUCLEOTIDE SEQUENCE</scope>
    <source>
        <strain evidence="3">GVMAG-M-3300023179-33</strain>
    </source>
</reference>
<evidence type="ECO:0008006" key="4">
    <source>
        <dbReference type="Google" id="ProtNLM"/>
    </source>
</evidence>
<accession>A0A6C0EEV8</accession>
<feature type="region of interest" description="Disordered" evidence="1">
    <location>
        <begin position="73"/>
        <end position="171"/>
    </location>
</feature>
<name>A0A6C0EEV8_9ZZZZ</name>
<feature type="compositionally biased region" description="Acidic residues" evidence="1">
    <location>
        <begin position="161"/>
        <end position="170"/>
    </location>
</feature>
<evidence type="ECO:0000256" key="1">
    <source>
        <dbReference type="SAM" id="MobiDB-lite"/>
    </source>
</evidence>
<evidence type="ECO:0000313" key="3">
    <source>
        <dbReference type="EMBL" id="QHT27448.1"/>
    </source>
</evidence>
<evidence type="ECO:0000256" key="2">
    <source>
        <dbReference type="SAM" id="Phobius"/>
    </source>
</evidence>
<feature type="compositionally biased region" description="Acidic residues" evidence="1">
    <location>
        <begin position="106"/>
        <end position="154"/>
    </location>
</feature>
<dbReference type="AlphaFoldDB" id="A0A6C0EEV8"/>